<accession>A0AAX6G5H0</accession>
<sequence>MGHGLRTNLGNIRNRFRKPKKQGPSLGSAPSSGSLATVAKITSWSKTVSLMGNFLYFVAFVFFFFYCNLFRILQEKHYIFSGNLIFWCILGRVRLVVVAVQISISFPWRSIDILYISIFICHLVTP</sequence>
<evidence type="ECO:0000313" key="3">
    <source>
        <dbReference type="Proteomes" id="UP001140949"/>
    </source>
</evidence>
<dbReference type="AlphaFoldDB" id="A0AAX6G5H0"/>
<name>A0AAX6G5H0_IRIPA</name>
<gene>
    <name evidence="2" type="ORF">M6B38_383530</name>
</gene>
<proteinExistence type="predicted"/>
<feature type="transmembrane region" description="Helical" evidence="1">
    <location>
        <begin position="54"/>
        <end position="72"/>
    </location>
</feature>
<organism evidence="2 3">
    <name type="scientific">Iris pallida</name>
    <name type="common">Sweet iris</name>
    <dbReference type="NCBI Taxonomy" id="29817"/>
    <lineage>
        <taxon>Eukaryota</taxon>
        <taxon>Viridiplantae</taxon>
        <taxon>Streptophyta</taxon>
        <taxon>Embryophyta</taxon>
        <taxon>Tracheophyta</taxon>
        <taxon>Spermatophyta</taxon>
        <taxon>Magnoliopsida</taxon>
        <taxon>Liliopsida</taxon>
        <taxon>Asparagales</taxon>
        <taxon>Iridaceae</taxon>
        <taxon>Iridoideae</taxon>
        <taxon>Irideae</taxon>
        <taxon>Iris</taxon>
    </lineage>
</organism>
<keyword evidence="1" id="KW-0472">Membrane</keyword>
<dbReference type="Proteomes" id="UP001140949">
    <property type="component" value="Unassembled WGS sequence"/>
</dbReference>
<keyword evidence="3" id="KW-1185">Reference proteome</keyword>
<comment type="caution">
    <text evidence="2">The sequence shown here is derived from an EMBL/GenBank/DDBJ whole genome shotgun (WGS) entry which is preliminary data.</text>
</comment>
<evidence type="ECO:0000313" key="2">
    <source>
        <dbReference type="EMBL" id="KAJ6823568.1"/>
    </source>
</evidence>
<keyword evidence="1" id="KW-0812">Transmembrane</keyword>
<keyword evidence="1" id="KW-1133">Transmembrane helix</keyword>
<dbReference type="EMBL" id="JANAVB010022628">
    <property type="protein sequence ID" value="KAJ6823568.1"/>
    <property type="molecule type" value="Genomic_DNA"/>
</dbReference>
<feature type="transmembrane region" description="Helical" evidence="1">
    <location>
        <begin position="84"/>
        <end position="102"/>
    </location>
</feature>
<reference evidence="2" key="2">
    <citation type="submission" date="2023-04" db="EMBL/GenBank/DDBJ databases">
        <authorList>
            <person name="Bruccoleri R.E."/>
            <person name="Oakeley E.J."/>
            <person name="Faust A.-M."/>
            <person name="Dessus-Babus S."/>
            <person name="Altorfer M."/>
            <person name="Burckhardt D."/>
            <person name="Oertli M."/>
            <person name="Naumann U."/>
            <person name="Petersen F."/>
            <person name="Wong J."/>
        </authorList>
    </citation>
    <scope>NUCLEOTIDE SEQUENCE</scope>
    <source>
        <strain evidence="2">GSM-AAB239-AS_SAM_17_03QT</strain>
        <tissue evidence="2">Leaf</tissue>
    </source>
</reference>
<protein>
    <submittedName>
        <fullName evidence="2">Glutamine-dependent NAD(+) synthetase isoform X2</fullName>
    </submittedName>
</protein>
<evidence type="ECO:0000256" key="1">
    <source>
        <dbReference type="SAM" id="Phobius"/>
    </source>
</evidence>
<reference evidence="2" key="1">
    <citation type="journal article" date="2023" name="GigaByte">
        <title>Genome assembly of the bearded iris, Iris pallida Lam.</title>
        <authorList>
            <person name="Bruccoleri R.E."/>
            <person name="Oakeley E.J."/>
            <person name="Faust A.M.E."/>
            <person name="Altorfer M."/>
            <person name="Dessus-Babus S."/>
            <person name="Burckhardt D."/>
            <person name="Oertli M."/>
            <person name="Naumann U."/>
            <person name="Petersen F."/>
            <person name="Wong J."/>
        </authorList>
    </citation>
    <scope>NUCLEOTIDE SEQUENCE</scope>
    <source>
        <strain evidence="2">GSM-AAB239-AS_SAM_17_03QT</strain>
    </source>
</reference>